<feature type="compositionally biased region" description="Pro residues" evidence="1">
    <location>
        <begin position="57"/>
        <end position="66"/>
    </location>
</feature>
<dbReference type="EMBL" id="JARKHS020012188">
    <property type="protein sequence ID" value="KAK8777130.1"/>
    <property type="molecule type" value="Genomic_DNA"/>
</dbReference>
<keyword evidence="4" id="KW-1185">Reference proteome</keyword>
<accession>A0AAQ4ER42</accession>
<protein>
    <recommendedName>
        <fullName evidence="5">Transmembrane protein</fullName>
    </recommendedName>
</protein>
<feature type="region of interest" description="Disordered" evidence="1">
    <location>
        <begin position="145"/>
        <end position="221"/>
    </location>
</feature>
<dbReference type="Proteomes" id="UP001321473">
    <property type="component" value="Unassembled WGS sequence"/>
</dbReference>
<evidence type="ECO:0000313" key="4">
    <source>
        <dbReference type="Proteomes" id="UP001321473"/>
    </source>
</evidence>
<feature type="transmembrane region" description="Helical" evidence="2">
    <location>
        <begin position="104"/>
        <end position="126"/>
    </location>
</feature>
<gene>
    <name evidence="3" type="ORF">V5799_029526</name>
</gene>
<feature type="compositionally biased region" description="Basic residues" evidence="1">
    <location>
        <begin position="203"/>
        <end position="220"/>
    </location>
</feature>
<feature type="region of interest" description="Disordered" evidence="1">
    <location>
        <begin position="49"/>
        <end position="94"/>
    </location>
</feature>
<evidence type="ECO:0000256" key="2">
    <source>
        <dbReference type="SAM" id="Phobius"/>
    </source>
</evidence>
<keyword evidence="2" id="KW-0472">Membrane</keyword>
<keyword evidence="2" id="KW-1133">Transmembrane helix</keyword>
<comment type="caution">
    <text evidence="3">The sequence shown here is derived from an EMBL/GenBank/DDBJ whole genome shotgun (WGS) entry which is preliminary data.</text>
</comment>
<sequence length="335" mass="35576">MLIFRGAVTYHPRGSSSAPLLSPYYWMPPTSVSCTGVSEVQGMLAPFSAPTQFPRGAPSPPAPLRPPRPEGQHGKPAVPSGAAPADAYINFPGPQREAKTNKKLGYMFLILSAIGFVCFAAVAFAAGQLLREDINDERWLTEEDAAPRSLIPDPSALDASGDSASRVATHKSATPAVSPANDTKGAKAAGLTPSTATTLVKGRSSKISRRGHSVSSRRHQGSFSTVRFVSSHGASRSSGMPKHYRVFPSTVAKLHQKLSTSVSGPRLVKLKKMSLSERDKVFTPSHLVDARGHVGKGGVPRGSGEERTQTGKKRKNTWATPEGKAISPARDHVKT</sequence>
<evidence type="ECO:0000313" key="3">
    <source>
        <dbReference type="EMBL" id="KAK8777130.1"/>
    </source>
</evidence>
<dbReference type="AlphaFoldDB" id="A0AAQ4ER42"/>
<organism evidence="3 4">
    <name type="scientific">Amblyomma americanum</name>
    <name type="common">Lone star tick</name>
    <dbReference type="NCBI Taxonomy" id="6943"/>
    <lineage>
        <taxon>Eukaryota</taxon>
        <taxon>Metazoa</taxon>
        <taxon>Ecdysozoa</taxon>
        <taxon>Arthropoda</taxon>
        <taxon>Chelicerata</taxon>
        <taxon>Arachnida</taxon>
        <taxon>Acari</taxon>
        <taxon>Parasitiformes</taxon>
        <taxon>Ixodida</taxon>
        <taxon>Ixodoidea</taxon>
        <taxon>Ixodidae</taxon>
        <taxon>Amblyomminae</taxon>
        <taxon>Amblyomma</taxon>
    </lineage>
</organism>
<proteinExistence type="predicted"/>
<name>A0AAQ4ER42_AMBAM</name>
<dbReference type="PROSITE" id="PS51257">
    <property type="entry name" value="PROKAR_LIPOPROTEIN"/>
    <property type="match status" value="1"/>
</dbReference>
<reference evidence="3 4" key="1">
    <citation type="journal article" date="2023" name="Arcadia Sci">
        <title>De novo assembly of a long-read Amblyomma americanum tick genome.</title>
        <authorList>
            <person name="Chou S."/>
            <person name="Poskanzer K.E."/>
            <person name="Rollins M."/>
            <person name="Thuy-Boun P.S."/>
        </authorList>
    </citation>
    <scope>NUCLEOTIDE SEQUENCE [LARGE SCALE GENOMIC DNA]</scope>
    <source>
        <strain evidence="3">F_SG_1</strain>
        <tissue evidence="3">Salivary glands</tissue>
    </source>
</reference>
<evidence type="ECO:0000256" key="1">
    <source>
        <dbReference type="SAM" id="MobiDB-lite"/>
    </source>
</evidence>
<feature type="region of interest" description="Disordered" evidence="1">
    <location>
        <begin position="290"/>
        <end position="335"/>
    </location>
</feature>
<evidence type="ECO:0008006" key="5">
    <source>
        <dbReference type="Google" id="ProtNLM"/>
    </source>
</evidence>
<keyword evidence="2" id="KW-0812">Transmembrane</keyword>